<gene>
    <name evidence="1" type="ORF">QYM36_008615</name>
</gene>
<protein>
    <submittedName>
        <fullName evidence="1">Uncharacterized protein</fullName>
    </submittedName>
</protein>
<keyword evidence="2" id="KW-1185">Reference proteome</keyword>
<evidence type="ECO:0000313" key="1">
    <source>
        <dbReference type="EMBL" id="KAK2714081.1"/>
    </source>
</evidence>
<dbReference type="Proteomes" id="UP001187531">
    <property type="component" value="Unassembled WGS sequence"/>
</dbReference>
<comment type="caution">
    <text evidence="1">The sequence shown here is derived from an EMBL/GenBank/DDBJ whole genome shotgun (WGS) entry which is preliminary data.</text>
</comment>
<organism evidence="1 2">
    <name type="scientific">Artemia franciscana</name>
    <name type="common">Brine shrimp</name>
    <name type="synonym">Artemia sanfranciscana</name>
    <dbReference type="NCBI Taxonomy" id="6661"/>
    <lineage>
        <taxon>Eukaryota</taxon>
        <taxon>Metazoa</taxon>
        <taxon>Ecdysozoa</taxon>
        <taxon>Arthropoda</taxon>
        <taxon>Crustacea</taxon>
        <taxon>Branchiopoda</taxon>
        <taxon>Anostraca</taxon>
        <taxon>Artemiidae</taxon>
        <taxon>Artemia</taxon>
    </lineage>
</organism>
<dbReference type="AlphaFoldDB" id="A0AA88HU11"/>
<accession>A0AA88HU11</accession>
<feature type="non-terminal residue" evidence="1">
    <location>
        <position position="58"/>
    </location>
</feature>
<sequence length="58" mass="6776">MDEMSKDMMEFAKAFIDNLYTSLFSLHKHLEYLRAVLEIQRKEEATVVLEKAKAIGEL</sequence>
<name>A0AA88HU11_ARTSF</name>
<dbReference type="EMBL" id="JAVRJZ010000013">
    <property type="protein sequence ID" value="KAK2714081.1"/>
    <property type="molecule type" value="Genomic_DNA"/>
</dbReference>
<reference evidence="1" key="1">
    <citation type="submission" date="2023-07" db="EMBL/GenBank/DDBJ databases">
        <title>Chromosome-level genome assembly of Artemia franciscana.</title>
        <authorList>
            <person name="Jo E."/>
        </authorList>
    </citation>
    <scope>NUCLEOTIDE SEQUENCE</scope>
    <source>
        <tissue evidence="1">Whole body</tissue>
    </source>
</reference>
<proteinExistence type="predicted"/>
<evidence type="ECO:0000313" key="2">
    <source>
        <dbReference type="Proteomes" id="UP001187531"/>
    </source>
</evidence>